<comment type="caution">
    <text evidence="10">The sequence shown here is derived from an EMBL/GenBank/DDBJ whole genome shotgun (WGS) entry which is preliminary data.</text>
</comment>
<dbReference type="AlphaFoldDB" id="A0A8H3A675"/>
<keyword evidence="3" id="KW-1003">Cell membrane</keyword>
<dbReference type="GO" id="GO:0005254">
    <property type="term" value="F:chloride channel activity"/>
    <property type="evidence" value="ECO:0007669"/>
    <property type="project" value="InterPro"/>
</dbReference>
<feature type="transmembrane region" description="Helical" evidence="9">
    <location>
        <begin position="20"/>
        <end position="41"/>
    </location>
</feature>
<comment type="subcellular location">
    <subcellularLocation>
        <location evidence="1">Cell membrane</location>
        <topology evidence="1">Multi-pass membrane protein</topology>
    </subcellularLocation>
</comment>
<dbReference type="InterPro" id="IPR044669">
    <property type="entry name" value="YneE/VCCN1/2-like"/>
</dbReference>
<dbReference type="Pfam" id="PF25539">
    <property type="entry name" value="Bestrophin_2"/>
    <property type="match status" value="2"/>
</dbReference>
<evidence type="ECO:0000256" key="5">
    <source>
        <dbReference type="ARBA" id="ARBA00022989"/>
    </source>
</evidence>
<dbReference type="GO" id="GO:0005886">
    <property type="term" value="C:plasma membrane"/>
    <property type="evidence" value="ECO:0007669"/>
    <property type="project" value="UniProtKB-SubCell"/>
</dbReference>
<evidence type="ECO:0000256" key="2">
    <source>
        <dbReference type="ARBA" id="ARBA00022448"/>
    </source>
</evidence>
<feature type="compositionally biased region" description="Low complexity" evidence="8">
    <location>
        <begin position="395"/>
        <end position="412"/>
    </location>
</feature>
<evidence type="ECO:0000256" key="7">
    <source>
        <dbReference type="ARBA" id="ARBA00023136"/>
    </source>
</evidence>
<evidence type="ECO:0000256" key="1">
    <source>
        <dbReference type="ARBA" id="ARBA00004651"/>
    </source>
</evidence>
<keyword evidence="4 9" id="KW-0812">Transmembrane</keyword>
<dbReference type="PANTHER" id="PTHR33281:SF19">
    <property type="entry name" value="VOLTAGE-DEPENDENT ANION CHANNEL-FORMING PROTEIN YNEE"/>
    <property type="match status" value="1"/>
</dbReference>
<name>A0A8H3A675_9AGAM</name>
<proteinExistence type="predicted"/>
<evidence type="ECO:0000256" key="4">
    <source>
        <dbReference type="ARBA" id="ARBA00022692"/>
    </source>
</evidence>
<evidence type="ECO:0000256" key="6">
    <source>
        <dbReference type="ARBA" id="ARBA00023065"/>
    </source>
</evidence>
<keyword evidence="5 9" id="KW-1133">Transmembrane helix</keyword>
<sequence>MVLIEKQQVVYTVSELTSVTLAFNNALLTVLGTVLGLVISFRTTSAYDRYWEGRKLWTTIALASRNLATLIWIHVPNDRPVKDNEPLPKDARLKAIIEKRSMINLVQAFSASVKHYLRGETGVYYKDVYPLIAFLPKYANTEHLPLWSDSTNCQGHHIHLETKSDIETGNYAASIDRRSSYRKKKRADGFDPEAALPSITPNNIQLAPARLPPKLGLFDFIPVLLPLKALYKFFKRRLDEEGDASRSSCTGRKNRQPVVESVVPLEITLYLSSYFNFLLTGGLLQAAAATSFNNNLHFLQDASVQLRRVATTPIPFAYQAHLRMAIWLYLFFLPFQVYTQLGWIVIPATTFASFLYLGFLEIGAEIENPFMYDENDLDIDSYCLSIAREIAEITTPSHPPTTSSLRPTSRLHPLTGEQRAT</sequence>
<dbReference type="Proteomes" id="UP000663888">
    <property type="component" value="Unassembled WGS sequence"/>
</dbReference>
<keyword evidence="6" id="KW-0406">Ion transport</keyword>
<reference evidence="10" key="1">
    <citation type="submission" date="2021-01" db="EMBL/GenBank/DDBJ databases">
        <authorList>
            <person name="Kaushik A."/>
        </authorList>
    </citation>
    <scope>NUCLEOTIDE SEQUENCE</scope>
    <source>
        <strain evidence="10">AG4-R118</strain>
    </source>
</reference>
<accession>A0A8H3A675</accession>
<evidence type="ECO:0000313" key="11">
    <source>
        <dbReference type="Proteomes" id="UP000663888"/>
    </source>
</evidence>
<evidence type="ECO:0000256" key="9">
    <source>
        <dbReference type="SAM" id="Phobius"/>
    </source>
</evidence>
<protein>
    <submittedName>
        <fullName evidence="10">Uncharacterized protein</fullName>
    </submittedName>
</protein>
<evidence type="ECO:0000313" key="10">
    <source>
        <dbReference type="EMBL" id="CAE6408609.1"/>
    </source>
</evidence>
<dbReference type="EMBL" id="CAJMWX010000224">
    <property type="protein sequence ID" value="CAE6408609.1"/>
    <property type="molecule type" value="Genomic_DNA"/>
</dbReference>
<evidence type="ECO:0000256" key="8">
    <source>
        <dbReference type="SAM" id="MobiDB-lite"/>
    </source>
</evidence>
<keyword evidence="2" id="KW-0813">Transport</keyword>
<keyword evidence="7 9" id="KW-0472">Membrane</keyword>
<evidence type="ECO:0000256" key="3">
    <source>
        <dbReference type="ARBA" id="ARBA00022475"/>
    </source>
</evidence>
<organism evidence="10 11">
    <name type="scientific">Rhizoctonia solani</name>
    <dbReference type="NCBI Taxonomy" id="456999"/>
    <lineage>
        <taxon>Eukaryota</taxon>
        <taxon>Fungi</taxon>
        <taxon>Dikarya</taxon>
        <taxon>Basidiomycota</taxon>
        <taxon>Agaricomycotina</taxon>
        <taxon>Agaricomycetes</taxon>
        <taxon>Cantharellales</taxon>
        <taxon>Ceratobasidiaceae</taxon>
        <taxon>Rhizoctonia</taxon>
    </lineage>
</organism>
<dbReference type="PANTHER" id="PTHR33281">
    <property type="entry name" value="UPF0187 PROTEIN YNEE"/>
    <property type="match status" value="1"/>
</dbReference>
<gene>
    <name evidence="10" type="ORF">RDB_LOCUS9769</name>
</gene>
<feature type="region of interest" description="Disordered" evidence="8">
    <location>
        <begin position="395"/>
        <end position="421"/>
    </location>
</feature>